<protein>
    <submittedName>
        <fullName evidence="1">Uncharacterized protein</fullName>
    </submittedName>
</protein>
<comment type="caution">
    <text evidence="1">The sequence shown here is derived from an EMBL/GenBank/DDBJ whole genome shotgun (WGS) entry which is preliminary data.</text>
</comment>
<dbReference type="EMBL" id="CM055098">
    <property type="protein sequence ID" value="KAJ7549466.1"/>
    <property type="molecule type" value="Genomic_DNA"/>
</dbReference>
<sequence length="332" mass="37300">MDSQIRCTWPLFTVSLTGFVQIGWYYFFSPHVQRNIAYGEGRRNRLDLYIPEKPNKQKPAVAFVTGGAWIIGYKAWGSLLAQELVERDVIVACIDYRNFPQTGVSGMVEDIAKGISFFCQNIHKYGGDPDRLYLAGQSAGAHLAACALIEQAKKEASEEIPTLAWRASQFKAFLGISGGYNLPALSHHFHTRGFYRSFFLRVMEGEESLQKYSPELGVRSPDFQNAAHMLPATILFHGRADYSIPFLASVDFADALRFVHVQVTTKLYPEKTHTDLFLQDPMRGGQNQLVADILAVVHANDREAQEKDAAAPPRRRMVPECLLQLARKVSPF</sequence>
<proteinExistence type="predicted"/>
<keyword evidence="2" id="KW-1185">Reference proteome</keyword>
<gene>
    <name evidence="1" type="ORF">O6H91_07G054400</name>
</gene>
<evidence type="ECO:0000313" key="1">
    <source>
        <dbReference type="EMBL" id="KAJ7549466.1"/>
    </source>
</evidence>
<reference evidence="2" key="1">
    <citation type="journal article" date="2024" name="Proc. Natl. Acad. Sci. U.S.A.">
        <title>Extraordinary preservation of gene collinearity over three hundred million years revealed in homosporous lycophytes.</title>
        <authorList>
            <person name="Li C."/>
            <person name="Wickell D."/>
            <person name="Kuo L.Y."/>
            <person name="Chen X."/>
            <person name="Nie B."/>
            <person name="Liao X."/>
            <person name="Peng D."/>
            <person name="Ji J."/>
            <person name="Jenkins J."/>
            <person name="Williams M."/>
            <person name="Shu S."/>
            <person name="Plott C."/>
            <person name="Barry K."/>
            <person name="Rajasekar S."/>
            <person name="Grimwood J."/>
            <person name="Han X."/>
            <person name="Sun S."/>
            <person name="Hou Z."/>
            <person name="He W."/>
            <person name="Dai G."/>
            <person name="Sun C."/>
            <person name="Schmutz J."/>
            <person name="Leebens-Mack J.H."/>
            <person name="Li F.W."/>
            <person name="Wang L."/>
        </authorList>
    </citation>
    <scope>NUCLEOTIDE SEQUENCE [LARGE SCALE GENOMIC DNA]</scope>
    <source>
        <strain evidence="2">cv. PW_Plant_1</strain>
    </source>
</reference>
<dbReference type="Proteomes" id="UP001162992">
    <property type="component" value="Chromosome 7"/>
</dbReference>
<accession>A0ACC2D5C0</accession>
<organism evidence="1 2">
    <name type="scientific">Diphasiastrum complanatum</name>
    <name type="common">Issler's clubmoss</name>
    <name type="synonym">Lycopodium complanatum</name>
    <dbReference type="NCBI Taxonomy" id="34168"/>
    <lineage>
        <taxon>Eukaryota</taxon>
        <taxon>Viridiplantae</taxon>
        <taxon>Streptophyta</taxon>
        <taxon>Embryophyta</taxon>
        <taxon>Tracheophyta</taxon>
        <taxon>Lycopodiopsida</taxon>
        <taxon>Lycopodiales</taxon>
        <taxon>Lycopodiaceae</taxon>
        <taxon>Lycopodioideae</taxon>
        <taxon>Diphasiastrum</taxon>
    </lineage>
</organism>
<evidence type="ECO:0000313" key="2">
    <source>
        <dbReference type="Proteomes" id="UP001162992"/>
    </source>
</evidence>
<name>A0ACC2D5C0_DIPCM</name>